<sequence length="240" mass="28007">MKFITGTKFNRNHVQPHERIMILGRTGTGKSVFADTLMTFLGKRTFIVLFDPEGVYTHYPILDIKTLYTQKKGVFRITEIIYNDNKLLGKDYTIDDPQTIVEFLAHNLYKRGNCILAIEELGSVLPKSNTKLIDLSHHVGVLITRGRKQDVGFIGIAQRTQHIHTEFLSQATHIISYEVSSKHDLDAMKAYIDKDKYENLKRFEFFHYNVRDNYLKHCYRLYGDQLYHSLDYYKALFGQS</sequence>
<accession>A0A0F9L225</accession>
<comment type="caution">
    <text evidence="2">The sequence shown here is derived from an EMBL/GenBank/DDBJ whole genome shotgun (WGS) entry which is preliminary data.</text>
</comment>
<gene>
    <name evidence="2" type="ORF">LCGC14_1264770</name>
</gene>
<organism evidence="2">
    <name type="scientific">marine sediment metagenome</name>
    <dbReference type="NCBI Taxonomy" id="412755"/>
    <lineage>
        <taxon>unclassified sequences</taxon>
        <taxon>metagenomes</taxon>
        <taxon>ecological metagenomes</taxon>
    </lineage>
</organism>
<dbReference type="Pfam" id="PF01935">
    <property type="entry name" value="DUF87"/>
    <property type="match status" value="1"/>
</dbReference>
<dbReference type="InterPro" id="IPR003593">
    <property type="entry name" value="AAA+_ATPase"/>
</dbReference>
<dbReference type="EMBL" id="LAZR01007043">
    <property type="protein sequence ID" value="KKM87853.1"/>
    <property type="molecule type" value="Genomic_DNA"/>
</dbReference>
<dbReference type="Gene3D" id="3.40.50.300">
    <property type="entry name" value="P-loop containing nucleotide triphosphate hydrolases"/>
    <property type="match status" value="1"/>
</dbReference>
<dbReference type="PANTHER" id="PTHR42957">
    <property type="entry name" value="HELICASE MJ1565-RELATED"/>
    <property type="match status" value="1"/>
</dbReference>
<evidence type="ECO:0000313" key="2">
    <source>
        <dbReference type="EMBL" id="KKM87853.1"/>
    </source>
</evidence>
<dbReference type="AlphaFoldDB" id="A0A0F9L225"/>
<evidence type="ECO:0000259" key="1">
    <source>
        <dbReference type="SMART" id="SM00382"/>
    </source>
</evidence>
<reference evidence="2" key="1">
    <citation type="journal article" date="2015" name="Nature">
        <title>Complex archaea that bridge the gap between prokaryotes and eukaryotes.</title>
        <authorList>
            <person name="Spang A."/>
            <person name="Saw J.H."/>
            <person name="Jorgensen S.L."/>
            <person name="Zaremba-Niedzwiedzka K."/>
            <person name="Martijn J."/>
            <person name="Lind A.E."/>
            <person name="van Eijk R."/>
            <person name="Schleper C."/>
            <person name="Guy L."/>
            <person name="Ettema T.J."/>
        </authorList>
    </citation>
    <scope>NUCLEOTIDE SEQUENCE</scope>
</reference>
<dbReference type="InterPro" id="IPR002789">
    <property type="entry name" value="HerA_central"/>
</dbReference>
<proteinExistence type="predicted"/>
<dbReference type="SMART" id="SM00382">
    <property type="entry name" value="AAA"/>
    <property type="match status" value="1"/>
</dbReference>
<name>A0A0F9L225_9ZZZZ</name>
<dbReference type="InterPro" id="IPR008571">
    <property type="entry name" value="HerA-like"/>
</dbReference>
<feature type="domain" description="AAA+ ATPase" evidence="1">
    <location>
        <begin position="16"/>
        <end position="155"/>
    </location>
</feature>
<protein>
    <recommendedName>
        <fullName evidence="1">AAA+ ATPase domain-containing protein</fullName>
    </recommendedName>
</protein>
<dbReference type="SUPFAM" id="SSF52540">
    <property type="entry name" value="P-loop containing nucleoside triphosphate hydrolases"/>
    <property type="match status" value="1"/>
</dbReference>
<dbReference type="PANTHER" id="PTHR42957:SF1">
    <property type="entry name" value="HELICASE MJ1565-RELATED"/>
    <property type="match status" value="1"/>
</dbReference>
<dbReference type="InterPro" id="IPR027417">
    <property type="entry name" value="P-loop_NTPase"/>
</dbReference>